<dbReference type="InterPro" id="IPR036322">
    <property type="entry name" value="WD40_repeat_dom_sf"/>
</dbReference>
<dbReference type="SUPFAM" id="SSF50978">
    <property type="entry name" value="WD40 repeat-like"/>
    <property type="match status" value="1"/>
</dbReference>
<dbReference type="RefSeq" id="XP_020063723.1">
    <property type="nucleotide sequence ID" value="XM_020207826.1"/>
</dbReference>
<dbReference type="PROSITE" id="PS50896">
    <property type="entry name" value="LISH"/>
    <property type="match status" value="1"/>
</dbReference>
<dbReference type="InterPro" id="IPR006594">
    <property type="entry name" value="LisH"/>
</dbReference>
<dbReference type="GeneID" id="30981963"/>
<dbReference type="EMBL" id="KV453913">
    <property type="protein sequence ID" value="ODV78601.1"/>
    <property type="molecule type" value="Genomic_DNA"/>
</dbReference>
<sequence length="406" mass="45006">MSAFQLVAQFLHDKGYLETLAQFQKEHGKPIAFDELDESLEDIVKDRTVYKTIEQNVEDLKLSEWTEHPLAEELAEWKDGALPSAQEVAGIDELVISGASDANYLFLTTNKLTVEVVDVQTGKIKKSLSQVLGRVVVKNVVPLTDQRVIFIGMDGKFHLFHYDADVELEKVSSIQGHKRLVVDARNIRVGEKEYVVSLGWDFMLKVFEVTNQIVPVAELKLTSQGTCFDVVNYKGDTVIVLGKHESTLLEVIRLNVDAKQLVPQYKISLNDAEFTQYGFSPMAVAIDTTTMPVPLVVVGTSHEPYMRLIVVSLAEYGVAKDIARNQILKNVNSMSPQDKYSQALVVFRGSGVWVAGDDGVLRGIDLKHGKVVAEHGGHNGKIKHLQAATGGLVSCGTDKVVKVWRY</sequence>
<dbReference type="STRING" id="984487.A0A1E4SGG3"/>
<dbReference type="SMART" id="SM00320">
    <property type="entry name" value="WD40"/>
    <property type="match status" value="2"/>
</dbReference>
<organism evidence="1 2">
    <name type="scientific">Suhomyces tanzawaensis NRRL Y-17324</name>
    <dbReference type="NCBI Taxonomy" id="984487"/>
    <lineage>
        <taxon>Eukaryota</taxon>
        <taxon>Fungi</taxon>
        <taxon>Dikarya</taxon>
        <taxon>Ascomycota</taxon>
        <taxon>Saccharomycotina</taxon>
        <taxon>Pichiomycetes</taxon>
        <taxon>Debaryomycetaceae</taxon>
        <taxon>Suhomyces</taxon>
    </lineage>
</organism>
<dbReference type="InterPro" id="IPR001680">
    <property type="entry name" value="WD40_rpt"/>
</dbReference>
<evidence type="ECO:0000313" key="1">
    <source>
        <dbReference type="EMBL" id="ODV78601.1"/>
    </source>
</evidence>
<protein>
    <recommendedName>
        <fullName evidence="3">WD40 repeat-like protein</fullName>
    </recommendedName>
</protein>
<name>A0A1E4SGG3_9ASCO</name>
<dbReference type="Gene3D" id="2.130.10.10">
    <property type="entry name" value="YVTN repeat-like/Quinoprotein amine dehydrogenase"/>
    <property type="match status" value="2"/>
</dbReference>
<reference evidence="2" key="1">
    <citation type="submission" date="2016-05" db="EMBL/GenBank/DDBJ databases">
        <title>Comparative genomics of biotechnologically important yeasts.</title>
        <authorList>
            <consortium name="DOE Joint Genome Institute"/>
            <person name="Riley R."/>
            <person name="Haridas S."/>
            <person name="Wolfe K.H."/>
            <person name="Lopes M.R."/>
            <person name="Hittinger C.T."/>
            <person name="Goker M."/>
            <person name="Salamov A."/>
            <person name="Wisecaver J."/>
            <person name="Long T.M."/>
            <person name="Aerts A.L."/>
            <person name="Barry K."/>
            <person name="Choi C."/>
            <person name="Clum A."/>
            <person name="Coughlan A.Y."/>
            <person name="Deshpande S."/>
            <person name="Douglass A.P."/>
            <person name="Hanson S.J."/>
            <person name="Klenk H.-P."/>
            <person name="Labutti K."/>
            <person name="Lapidus A."/>
            <person name="Lindquist E."/>
            <person name="Lipzen A."/>
            <person name="Meier-Kolthoff J.P."/>
            <person name="Ohm R.A."/>
            <person name="Otillar R.P."/>
            <person name="Pangilinan J."/>
            <person name="Peng Y."/>
            <person name="Rokas A."/>
            <person name="Rosa C.A."/>
            <person name="Scheuner C."/>
            <person name="Sibirny A.A."/>
            <person name="Slot J.C."/>
            <person name="Stielow J.B."/>
            <person name="Sun H."/>
            <person name="Kurtzman C.P."/>
            <person name="Blackwell M."/>
            <person name="Grigoriev I.V."/>
            <person name="Jeffries T.W."/>
        </authorList>
    </citation>
    <scope>NUCLEOTIDE SEQUENCE [LARGE SCALE GENOMIC DNA]</scope>
    <source>
        <strain evidence="2">NRRL Y-17324</strain>
    </source>
</reference>
<evidence type="ECO:0000313" key="2">
    <source>
        <dbReference type="Proteomes" id="UP000094285"/>
    </source>
</evidence>
<dbReference type="OrthoDB" id="1932312at2759"/>
<dbReference type="InterPro" id="IPR015943">
    <property type="entry name" value="WD40/YVTN_repeat-like_dom_sf"/>
</dbReference>
<keyword evidence="2" id="KW-1185">Reference proteome</keyword>
<dbReference type="Proteomes" id="UP000094285">
    <property type="component" value="Unassembled WGS sequence"/>
</dbReference>
<dbReference type="AlphaFoldDB" id="A0A1E4SGG3"/>
<accession>A0A1E4SGG3</accession>
<gene>
    <name evidence="1" type="ORF">CANTADRAFT_26638</name>
</gene>
<evidence type="ECO:0008006" key="3">
    <source>
        <dbReference type="Google" id="ProtNLM"/>
    </source>
</evidence>
<proteinExistence type="predicted"/>